<sequence>MRLSAAINSFKSSNLISWKTTGKLQQTLAGCIELSGKTRQSGKVSKVKIWPGFTGQGRYFEFHSNLIPASIDFIQTVEHLLSALEAKGIDNCRIQIQSLDSEDTEVEGLWDVENDNDGQQEGCVLRVISQF</sequence>
<dbReference type="Gene3D" id="3.30.230.20">
    <property type="entry name" value="lpxc deacetylase, domain 1"/>
    <property type="match status" value="2"/>
</dbReference>
<dbReference type="GO" id="GO:0016020">
    <property type="term" value="C:membrane"/>
    <property type="evidence" value="ECO:0007669"/>
    <property type="project" value="GOC"/>
</dbReference>
<dbReference type="AlphaFoldDB" id="A0A5J5Q9Z4"/>
<dbReference type="PANTHER" id="PTHR33694">
    <property type="entry name" value="UDP-3-O-ACYL-N-ACETYLGLUCOSAMINE DEACETYLASE 1, MITOCHONDRIAL-RELATED"/>
    <property type="match status" value="1"/>
</dbReference>
<dbReference type="OrthoDB" id="10265200at2759"/>
<organism evidence="1 2">
    <name type="scientific">Gossypium barbadense</name>
    <name type="common">Sea Island cotton</name>
    <name type="synonym">Hibiscus barbadensis</name>
    <dbReference type="NCBI Taxonomy" id="3634"/>
    <lineage>
        <taxon>Eukaryota</taxon>
        <taxon>Viridiplantae</taxon>
        <taxon>Streptophyta</taxon>
        <taxon>Embryophyta</taxon>
        <taxon>Tracheophyta</taxon>
        <taxon>Spermatophyta</taxon>
        <taxon>Magnoliopsida</taxon>
        <taxon>eudicotyledons</taxon>
        <taxon>Gunneridae</taxon>
        <taxon>Pentapetalae</taxon>
        <taxon>rosids</taxon>
        <taxon>malvids</taxon>
        <taxon>Malvales</taxon>
        <taxon>Malvaceae</taxon>
        <taxon>Malvoideae</taxon>
        <taxon>Gossypium</taxon>
    </lineage>
</organism>
<reference evidence="2" key="1">
    <citation type="journal article" date="2020" name="Nat. Genet.">
        <title>Genomic diversifications of five Gossypium allopolyploid species and their impact on cotton improvement.</title>
        <authorList>
            <person name="Chen Z.J."/>
            <person name="Sreedasyam A."/>
            <person name="Ando A."/>
            <person name="Song Q."/>
            <person name="De Santiago L.M."/>
            <person name="Hulse-Kemp A.M."/>
            <person name="Ding M."/>
            <person name="Ye W."/>
            <person name="Kirkbride R.C."/>
            <person name="Jenkins J."/>
            <person name="Plott C."/>
            <person name="Lovell J."/>
            <person name="Lin Y.M."/>
            <person name="Vaughn R."/>
            <person name="Liu B."/>
            <person name="Simpson S."/>
            <person name="Scheffler B.E."/>
            <person name="Wen L."/>
            <person name="Saski C.A."/>
            <person name="Grover C.E."/>
            <person name="Hu G."/>
            <person name="Conover J.L."/>
            <person name="Carlson J.W."/>
            <person name="Shu S."/>
            <person name="Boston L.B."/>
            <person name="Williams M."/>
            <person name="Peterson D.G."/>
            <person name="McGee K."/>
            <person name="Jones D.C."/>
            <person name="Wendel J.F."/>
            <person name="Stelly D.M."/>
            <person name="Grimwood J."/>
            <person name="Schmutz J."/>
        </authorList>
    </citation>
    <scope>NUCLEOTIDE SEQUENCE [LARGE SCALE GENOMIC DNA]</scope>
    <source>
        <strain evidence="2">cv. 3-79</strain>
    </source>
</reference>
<dbReference type="Proteomes" id="UP000327439">
    <property type="component" value="Chromosome D08"/>
</dbReference>
<dbReference type="InterPro" id="IPR004463">
    <property type="entry name" value="UDP-acyl_GlcNac_deAcase"/>
</dbReference>
<keyword evidence="2" id="KW-1185">Reference proteome</keyword>
<dbReference type="EMBL" id="CM018222">
    <property type="protein sequence ID" value="KAB2015946.1"/>
    <property type="molecule type" value="Genomic_DNA"/>
</dbReference>
<evidence type="ECO:0000313" key="1">
    <source>
        <dbReference type="EMBL" id="KAB2015946.1"/>
    </source>
</evidence>
<proteinExistence type="predicted"/>
<protein>
    <submittedName>
        <fullName evidence="1">Uncharacterized protein</fullName>
    </submittedName>
</protein>
<dbReference type="PANTHER" id="PTHR33694:SF1">
    <property type="entry name" value="UDP-3-O-ACYL-N-ACETYLGLUCOSAMINE DEACETYLASE 1, MITOCHONDRIAL-RELATED"/>
    <property type="match status" value="1"/>
</dbReference>
<gene>
    <name evidence="1" type="ORF">ES319_D08G061100v1</name>
</gene>
<dbReference type="InterPro" id="IPR015870">
    <property type="entry name" value="UDP-acyl_N-AcGlcN_deAcase_N"/>
</dbReference>
<dbReference type="SUPFAM" id="SSF54211">
    <property type="entry name" value="Ribosomal protein S5 domain 2-like"/>
    <property type="match status" value="1"/>
</dbReference>
<name>A0A5J5Q9Z4_GOSBA</name>
<dbReference type="InterPro" id="IPR020568">
    <property type="entry name" value="Ribosomal_Su5_D2-typ_SF"/>
</dbReference>
<dbReference type="GO" id="GO:0009245">
    <property type="term" value="P:lipid A biosynthetic process"/>
    <property type="evidence" value="ECO:0007669"/>
    <property type="project" value="InterPro"/>
</dbReference>
<accession>A0A5J5Q9Z4</accession>
<evidence type="ECO:0000313" key="2">
    <source>
        <dbReference type="Proteomes" id="UP000327439"/>
    </source>
</evidence>
<dbReference type="GO" id="GO:0103117">
    <property type="term" value="F:UDP-3-O-acyl-N-acetylglucosamine deacetylase activity"/>
    <property type="evidence" value="ECO:0007669"/>
    <property type="project" value="InterPro"/>
</dbReference>